<protein>
    <submittedName>
        <fullName evidence="1">Uncharacterized protein</fullName>
    </submittedName>
</protein>
<name>I3Z398_BELBD</name>
<dbReference type="Proteomes" id="UP000006050">
    <property type="component" value="Chromosome"/>
</dbReference>
<reference evidence="2" key="1">
    <citation type="submission" date="2012-06" db="EMBL/GenBank/DDBJ databases">
        <title>The complete genome of Belliella baltica DSM 15883.</title>
        <authorList>
            <person name="Lucas S."/>
            <person name="Copeland A."/>
            <person name="Lapidus A."/>
            <person name="Goodwin L."/>
            <person name="Pitluck S."/>
            <person name="Peters L."/>
            <person name="Mikhailova N."/>
            <person name="Davenport K."/>
            <person name="Kyrpides N."/>
            <person name="Mavromatis K."/>
            <person name="Pagani I."/>
            <person name="Ivanova N."/>
            <person name="Ovchinnikova G."/>
            <person name="Zeytun A."/>
            <person name="Detter J.C."/>
            <person name="Han C."/>
            <person name="Land M."/>
            <person name="Hauser L."/>
            <person name="Markowitz V."/>
            <person name="Cheng J.-F."/>
            <person name="Hugenholtz P."/>
            <person name="Woyke T."/>
            <person name="Wu D."/>
            <person name="Tindall B."/>
            <person name="Pomrenke H."/>
            <person name="Brambilla E."/>
            <person name="Klenk H.-P."/>
            <person name="Eisen J.A."/>
        </authorList>
    </citation>
    <scope>NUCLEOTIDE SEQUENCE [LARGE SCALE GENOMIC DNA]</scope>
    <source>
        <strain evidence="2">DSM 15883 / CIP 108006 / LMG 21964 / BA134</strain>
    </source>
</reference>
<sequence>MSDAENINVYAYLTPHPLDDESHLEEEWIDWLPGYIKGETDEEQPSQYHDENIALYDRIEELSTKVFRAALTRMFPLLKDFHFKNIQISIDYLNYFNSTALAGYDHQASNPAKGIYVFHINQRLLNRYLHLLEGNQNAIPNMSIWEHEIIHMIDHWQLIQASAFSNSDIPTNNLLYYQLKYREEGIANLFDLLDGKLDGIKSIKEAKEKFKVNYTSAKAQLEGLSKSTDQIRSSIYAGFDFYEIGPWLIVDMLMEFLCGYEFEDPETLEQRIASGVVIPDDIKFNLFELALKIDNEWFLGKLELEES</sequence>
<gene>
    <name evidence="1" type="ordered locus">Belba_1078</name>
</gene>
<dbReference type="RefSeq" id="WP_014771722.1">
    <property type="nucleotide sequence ID" value="NC_018010.1"/>
</dbReference>
<dbReference type="EMBL" id="CP003281">
    <property type="protein sequence ID" value="AFL83716.1"/>
    <property type="molecule type" value="Genomic_DNA"/>
</dbReference>
<keyword evidence="2" id="KW-1185">Reference proteome</keyword>
<organism evidence="1 2">
    <name type="scientific">Belliella baltica (strain DSM 15883 / CIP 108006 / LMG 21964 / BA134)</name>
    <dbReference type="NCBI Taxonomy" id="866536"/>
    <lineage>
        <taxon>Bacteria</taxon>
        <taxon>Pseudomonadati</taxon>
        <taxon>Bacteroidota</taxon>
        <taxon>Cytophagia</taxon>
        <taxon>Cytophagales</taxon>
        <taxon>Cyclobacteriaceae</taxon>
        <taxon>Belliella</taxon>
    </lineage>
</organism>
<dbReference type="KEGG" id="bbd:Belba_1078"/>
<evidence type="ECO:0000313" key="1">
    <source>
        <dbReference type="EMBL" id="AFL83716.1"/>
    </source>
</evidence>
<proteinExistence type="predicted"/>
<dbReference type="AlphaFoldDB" id="I3Z398"/>
<accession>I3Z398</accession>
<dbReference type="STRING" id="866536.Belba_1078"/>
<evidence type="ECO:0000313" key="2">
    <source>
        <dbReference type="Proteomes" id="UP000006050"/>
    </source>
</evidence>
<dbReference type="HOGENOM" id="CLU_905069_0_0_10"/>